<dbReference type="NCBIfam" id="TIGR00976">
    <property type="entry name" value="CocE_NonD"/>
    <property type="match status" value="1"/>
</dbReference>
<keyword evidence="5" id="KW-1185">Reference proteome</keyword>
<dbReference type="GO" id="GO:0008239">
    <property type="term" value="F:dipeptidyl-peptidase activity"/>
    <property type="evidence" value="ECO:0007669"/>
    <property type="project" value="InterPro"/>
</dbReference>
<dbReference type="Pfam" id="PF08530">
    <property type="entry name" value="PepX_C"/>
    <property type="match status" value="1"/>
</dbReference>
<dbReference type="AlphaFoldDB" id="A0A4Z0L2C5"/>
<evidence type="ECO:0000259" key="3">
    <source>
        <dbReference type="SMART" id="SM00939"/>
    </source>
</evidence>
<feature type="chain" id="PRO_5021486967" evidence="2">
    <location>
        <begin position="22"/>
        <end position="752"/>
    </location>
</feature>
<evidence type="ECO:0000313" key="4">
    <source>
        <dbReference type="EMBL" id="TGD56572.1"/>
    </source>
</evidence>
<evidence type="ECO:0000256" key="2">
    <source>
        <dbReference type="SAM" id="SignalP"/>
    </source>
</evidence>
<dbReference type="RefSeq" id="WP_135527605.1">
    <property type="nucleotide sequence ID" value="NZ_SRLH01000010.1"/>
</dbReference>
<dbReference type="InterPro" id="IPR000383">
    <property type="entry name" value="Xaa-Pro-like_dom"/>
</dbReference>
<proteinExistence type="predicted"/>
<keyword evidence="1 4" id="KW-0378">Hydrolase</keyword>
<comment type="caution">
    <text evidence="4">The sequence shown here is derived from an EMBL/GenBank/DDBJ whole genome shotgun (WGS) entry which is preliminary data.</text>
</comment>
<evidence type="ECO:0000313" key="5">
    <source>
        <dbReference type="Proteomes" id="UP000297407"/>
    </source>
</evidence>
<dbReference type="Pfam" id="PF02129">
    <property type="entry name" value="Peptidase_S15"/>
    <property type="match status" value="1"/>
</dbReference>
<dbReference type="InterPro" id="IPR013736">
    <property type="entry name" value="Xaa-Pro_dipept_C"/>
</dbReference>
<dbReference type="SMART" id="SM00939">
    <property type="entry name" value="PepX_C"/>
    <property type="match status" value="1"/>
</dbReference>
<dbReference type="InterPro" id="IPR008979">
    <property type="entry name" value="Galactose-bd-like_sf"/>
</dbReference>
<dbReference type="SUPFAM" id="SSF53474">
    <property type="entry name" value="alpha/beta-Hydrolases"/>
    <property type="match status" value="1"/>
</dbReference>
<name>A0A4Z0L2C5_9FLAO</name>
<gene>
    <name evidence="4" type="ORF">E4635_15430</name>
</gene>
<dbReference type="Gene3D" id="1.10.3020.10">
    <property type="entry name" value="alpha-amino acid ester hydrolase ( Helical cap domain)"/>
    <property type="match status" value="1"/>
</dbReference>
<reference evidence="4 5" key="1">
    <citation type="submission" date="2019-04" db="EMBL/GenBank/DDBJ databases">
        <title>Flavobacterium sp. strain DS2-A Genome sequencing and assembly.</title>
        <authorList>
            <person name="Kim I."/>
        </authorList>
    </citation>
    <scope>NUCLEOTIDE SEQUENCE [LARGE SCALE GENOMIC DNA]</scope>
    <source>
        <strain evidence="4 5">DS2-A</strain>
    </source>
</reference>
<dbReference type="OrthoDB" id="319764at2"/>
<feature type="domain" description="Xaa-Pro dipeptidyl-peptidase C-terminal" evidence="3">
    <location>
        <begin position="503"/>
        <end position="739"/>
    </location>
</feature>
<evidence type="ECO:0000256" key="1">
    <source>
        <dbReference type="ARBA" id="ARBA00022801"/>
    </source>
</evidence>
<keyword evidence="2" id="KW-0732">Signal</keyword>
<dbReference type="SUPFAM" id="SSF49785">
    <property type="entry name" value="Galactose-binding domain-like"/>
    <property type="match status" value="1"/>
</dbReference>
<feature type="signal peptide" evidence="2">
    <location>
        <begin position="1"/>
        <end position="21"/>
    </location>
</feature>
<dbReference type="InterPro" id="IPR005674">
    <property type="entry name" value="CocE/Ser_esterase"/>
</dbReference>
<dbReference type="Gene3D" id="2.60.120.260">
    <property type="entry name" value="Galactose-binding domain-like"/>
    <property type="match status" value="1"/>
</dbReference>
<organism evidence="4 5">
    <name type="scientific">Flavobacterium humi</name>
    <dbReference type="NCBI Taxonomy" id="2562683"/>
    <lineage>
        <taxon>Bacteria</taxon>
        <taxon>Pseudomonadati</taxon>
        <taxon>Bacteroidota</taxon>
        <taxon>Flavobacteriia</taxon>
        <taxon>Flavobacteriales</taxon>
        <taxon>Flavobacteriaceae</taxon>
        <taxon>Flavobacterium</taxon>
    </lineage>
</organism>
<dbReference type="InterPro" id="IPR029058">
    <property type="entry name" value="AB_hydrolase_fold"/>
</dbReference>
<sequence length="752" mass="85251">MKKCFLLLLCLFSFAIGFSQKLYFPKINYKDSITTAKNMPVLATKVIAAYAEKNRNTYLDNLYMLQFTAQRYKEMQATLNTLGQEISGDSLQNREMGFPFRVYANTALRHPQAKTEFEAAFTIEFGKIYNALSTKGQAIAETYYGRPITDVKSSYDLQLENARANDSITIQDAISLCRIYAAYTSATATSAIGKKILDTYEKEKYTIDENIIITLPNGSTIAGTMVRDKAITEPQPVVMMYNIYAGIDLKLCKRIVSKGYTGFVANTRGKRLSNDPIEPYEHDGDDVYSIIDWVSKQPWCNGKIGMYGGSYLGFSQWSAMKKVHPALKTIVPQVSVGAGIDFPMQNGVFMSYCLRWIHFIADNKLINSADFGDSKKWETIFTQYFKTGSAFRSLDQLEGNPSMLFQRWLDHPDYDAFWQNMTPQKDAFARINIPILSTTGYYDDDQLGAMYYYKQYQKWNKSDNYYLVIGPYDHGGAQIQPSLELGGYTIDEKADISINDLVFEWFDYILKEGKRPEILKDKVNFEVMGKNEWKHVASLDQMHNRSLTFYLAAEGPKNRLTPTAPKKAAAISQTIDFKDRSEANIYTDAHVCGFPLISSPDLKTEKQLLVFESKPIEKPFAISGSLTAALKVSTNKKDMDIVIQLYEKTPDGHYFALANNLQRASYAKDRSKRQLLKPNTIETIRIDQTFITSKQLQKGSQIVVVLGVNKNPNWQINYGTGKDVSDETIADAAVPMEIKWYTNSTITLPILE</sequence>
<dbReference type="Proteomes" id="UP000297407">
    <property type="component" value="Unassembled WGS sequence"/>
</dbReference>
<accession>A0A4Z0L2C5</accession>
<protein>
    <submittedName>
        <fullName evidence="4">CocE/NonD family hydrolase</fullName>
    </submittedName>
</protein>
<dbReference type="EMBL" id="SRLH01000010">
    <property type="protein sequence ID" value="TGD56572.1"/>
    <property type="molecule type" value="Genomic_DNA"/>
</dbReference>
<dbReference type="Gene3D" id="3.40.50.1820">
    <property type="entry name" value="alpha/beta hydrolase"/>
    <property type="match status" value="1"/>
</dbReference>